<feature type="compositionally biased region" description="Basic and acidic residues" evidence="1">
    <location>
        <begin position="1"/>
        <end position="14"/>
    </location>
</feature>
<name>A0A4P9XIU2_9FUNG</name>
<evidence type="ECO:0000256" key="1">
    <source>
        <dbReference type="SAM" id="MobiDB-lite"/>
    </source>
</evidence>
<protein>
    <submittedName>
        <fullName evidence="2">Uncharacterized protein</fullName>
    </submittedName>
</protein>
<evidence type="ECO:0000313" key="3">
    <source>
        <dbReference type="Proteomes" id="UP000271241"/>
    </source>
</evidence>
<dbReference type="AlphaFoldDB" id="A0A4P9XIU2"/>
<feature type="non-terminal residue" evidence="2">
    <location>
        <position position="86"/>
    </location>
</feature>
<reference evidence="3" key="1">
    <citation type="journal article" date="2018" name="Nat. Microbiol.">
        <title>Leveraging single-cell genomics to expand the fungal tree of life.</title>
        <authorList>
            <person name="Ahrendt S.R."/>
            <person name="Quandt C.A."/>
            <person name="Ciobanu D."/>
            <person name="Clum A."/>
            <person name="Salamov A."/>
            <person name="Andreopoulos B."/>
            <person name="Cheng J.F."/>
            <person name="Woyke T."/>
            <person name="Pelin A."/>
            <person name="Henrissat B."/>
            <person name="Reynolds N.K."/>
            <person name="Benny G.L."/>
            <person name="Smith M.E."/>
            <person name="James T.Y."/>
            <person name="Grigoriev I.V."/>
        </authorList>
    </citation>
    <scope>NUCLEOTIDE SEQUENCE [LARGE SCALE GENOMIC DNA]</scope>
    <source>
        <strain evidence="3">RSA 1356</strain>
    </source>
</reference>
<keyword evidence="3" id="KW-1185">Reference proteome</keyword>
<organism evidence="2 3">
    <name type="scientific">Thamnocephalis sphaerospora</name>
    <dbReference type="NCBI Taxonomy" id="78915"/>
    <lineage>
        <taxon>Eukaryota</taxon>
        <taxon>Fungi</taxon>
        <taxon>Fungi incertae sedis</taxon>
        <taxon>Zoopagomycota</taxon>
        <taxon>Zoopagomycotina</taxon>
        <taxon>Zoopagomycetes</taxon>
        <taxon>Zoopagales</taxon>
        <taxon>Sigmoideomycetaceae</taxon>
        <taxon>Thamnocephalis</taxon>
    </lineage>
</organism>
<proteinExistence type="predicted"/>
<dbReference type="EMBL" id="KZ993069">
    <property type="protein sequence ID" value="RKP05645.1"/>
    <property type="molecule type" value="Genomic_DNA"/>
</dbReference>
<dbReference type="OrthoDB" id="21629at2759"/>
<feature type="region of interest" description="Disordered" evidence="1">
    <location>
        <begin position="1"/>
        <end position="41"/>
    </location>
</feature>
<accession>A0A4P9XIU2</accession>
<feature type="compositionally biased region" description="Acidic residues" evidence="1">
    <location>
        <begin position="15"/>
        <end position="41"/>
    </location>
</feature>
<dbReference type="Proteomes" id="UP000271241">
    <property type="component" value="Unassembled WGS sequence"/>
</dbReference>
<dbReference type="STRING" id="78915.A0A4P9XIU2"/>
<gene>
    <name evidence="2" type="ORF">THASP1DRAFT_7316</name>
</gene>
<sequence length="86" mass="10686">MERLAERRLQREGDATYEQDYDDEEYEDEEYDEDEIDEDPLTEEQRMEEGRRMFQVFAARLFEQRVLTAYREKVARERQELLLQEI</sequence>
<evidence type="ECO:0000313" key="2">
    <source>
        <dbReference type="EMBL" id="RKP05645.1"/>
    </source>
</evidence>